<dbReference type="AlphaFoldDB" id="A0A101M140"/>
<dbReference type="EMBL" id="LKAM01000004">
    <property type="protein sequence ID" value="KUM48960.1"/>
    <property type="molecule type" value="Genomic_DNA"/>
</dbReference>
<reference evidence="1" key="1">
    <citation type="journal article" date="2015" name="Genome Biol. Evol.">
        <title>Organellar Genomes of White Spruce (Picea glauca): Assembly and Annotation.</title>
        <authorList>
            <person name="Jackman S.D."/>
            <person name="Warren R.L."/>
            <person name="Gibb E.A."/>
            <person name="Vandervalk B.P."/>
            <person name="Mohamadi H."/>
            <person name="Chu J."/>
            <person name="Raymond A."/>
            <person name="Pleasance S."/>
            <person name="Coope R."/>
            <person name="Wildung M.R."/>
            <person name="Ritland C.E."/>
            <person name="Bousquet J."/>
            <person name="Jones S.J."/>
            <person name="Bohlmann J."/>
            <person name="Birol I."/>
        </authorList>
    </citation>
    <scope>NUCLEOTIDE SEQUENCE [LARGE SCALE GENOMIC DNA]</scope>
    <source>
        <tissue evidence="1">Flushing bud</tissue>
    </source>
</reference>
<sequence>MCNAVSIITRIPPYSVPKTFPTQIGRYQKTIDRFLSSIKKATAAFQSGAGDHQAGVSHKRKHTPLFAPCTVTGCDAINVKIYHVKYLHNFLSVIGAIIIRQTPASNQTKEGRGGYKLISGIPAIRKIMTTKGIR</sequence>
<protein>
    <submittedName>
        <fullName evidence="1">Uncharacterized protein</fullName>
    </submittedName>
</protein>
<gene>
    <name evidence="1" type="ORF">ABT39_MTgene4296</name>
</gene>
<accession>A0A101M140</accession>
<evidence type="ECO:0000313" key="1">
    <source>
        <dbReference type="EMBL" id="KUM48960.1"/>
    </source>
</evidence>
<proteinExistence type="predicted"/>
<keyword evidence="1" id="KW-0496">Mitochondrion</keyword>
<comment type="caution">
    <text evidence="1">The sequence shown here is derived from an EMBL/GenBank/DDBJ whole genome shotgun (WGS) entry which is preliminary data.</text>
</comment>
<name>A0A101M140_PICGL</name>
<geneLocation type="mitochondrion" evidence="1"/>
<organism evidence="1">
    <name type="scientific">Picea glauca</name>
    <name type="common">White spruce</name>
    <name type="synonym">Pinus glauca</name>
    <dbReference type="NCBI Taxonomy" id="3330"/>
    <lineage>
        <taxon>Eukaryota</taxon>
        <taxon>Viridiplantae</taxon>
        <taxon>Streptophyta</taxon>
        <taxon>Embryophyta</taxon>
        <taxon>Tracheophyta</taxon>
        <taxon>Spermatophyta</taxon>
        <taxon>Pinopsida</taxon>
        <taxon>Pinidae</taxon>
        <taxon>Conifers I</taxon>
        <taxon>Pinales</taxon>
        <taxon>Pinaceae</taxon>
        <taxon>Picea</taxon>
    </lineage>
</organism>